<feature type="transmembrane region" description="Helical" evidence="1">
    <location>
        <begin position="6"/>
        <end position="28"/>
    </location>
</feature>
<dbReference type="EMBL" id="BAAAVS010000050">
    <property type="protein sequence ID" value="GAA3043571.1"/>
    <property type="molecule type" value="Genomic_DNA"/>
</dbReference>
<protein>
    <submittedName>
        <fullName evidence="2">DUF2550 domain-containing protein</fullName>
    </submittedName>
</protein>
<keyword evidence="3" id="KW-1185">Reference proteome</keyword>
<accession>A0ABP6LGL4</accession>
<dbReference type="RefSeq" id="WP_290713457.1">
    <property type="nucleotide sequence ID" value="NZ_BAAAVS010000050.1"/>
</dbReference>
<evidence type="ECO:0000313" key="3">
    <source>
        <dbReference type="Proteomes" id="UP001501035"/>
    </source>
</evidence>
<dbReference type="InterPro" id="IPR019675">
    <property type="entry name" value="DUF2550"/>
</dbReference>
<evidence type="ECO:0000256" key="1">
    <source>
        <dbReference type="SAM" id="Phobius"/>
    </source>
</evidence>
<organism evidence="2 3">
    <name type="scientific">Gordonia defluvii</name>
    <dbReference type="NCBI Taxonomy" id="283718"/>
    <lineage>
        <taxon>Bacteria</taxon>
        <taxon>Bacillati</taxon>
        <taxon>Actinomycetota</taxon>
        <taxon>Actinomycetes</taxon>
        <taxon>Mycobacteriales</taxon>
        <taxon>Gordoniaceae</taxon>
        <taxon>Gordonia</taxon>
    </lineage>
</organism>
<evidence type="ECO:0000313" key="2">
    <source>
        <dbReference type="EMBL" id="GAA3043571.1"/>
    </source>
</evidence>
<keyword evidence="1" id="KW-0812">Transmembrane</keyword>
<keyword evidence="1" id="KW-1133">Transmembrane helix</keyword>
<proteinExistence type="predicted"/>
<reference evidence="3" key="1">
    <citation type="journal article" date="2019" name="Int. J. Syst. Evol. Microbiol.">
        <title>The Global Catalogue of Microorganisms (GCM) 10K type strain sequencing project: providing services to taxonomists for standard genome sequencing and annotation.</title>
        <authorList>
            <consortium name="The Broad Institute Genomics Platform"/>
            <consortium name="The Broad Institute Genome Sequencing Center for Infectious Disease"/>
            <person name="Wu L."/>
            <person name="Ma J."/>
        </authorList>
    </citation>
    <scope>NUCLEOTIDE SEQUENCE [LARGE SCALE GENOMIC DNA]</scope>
    <source>
        <strain evidence="3">JCM 14234</strain>
    </source>
</reference>
<keyword evidence="1" id="KW-0472">Membrane</keyword>
<dbReference type="Proteomes" id="UP001501035">
    <property type="component" value="Unassembled WGS sequence"/>
</dbReference>
<sequence length="150" mass="16494">MGGGAAVIAWLVLVVVVVVLAVAVGVLYRLLEVRRAGTPVLLRPIPAPEDRGWRHGSVHYGENSLVYYRLVTFWWGPTVRLIRSSISVVGQRQPRGTEREILDGLVIVELAPGADDGGRGYELGLTRDALTAFQSWLESAPPERARRAER</sequence>
<comment type="caution">
    <text evidence="2">The sequence shown here is derived from an EMBL/GenBank/DDBJ whole genome shotgun (WGS) entry which is preliminary data.</text>
</comment>
<gene>
    <name evidence="2" type="ORF">GCM10010528_23900</name>
</gene>
<dbReference type="Pfam" id="PF10739">
    <property type="entry name" value="DUF2550"/>
    <property type="match status" value="1"/>
</dbReference>
<name>A0ABP6LGL4_9ACTN</name>